<keyword evidence="3" id="KW-0804">Transcription</keyword>
<dbReference type="InterPro" id="IPR050109">
    <property type="entry name" value="HTH-type_TetR-like_transc_reg"/>
</dbReference>
<protein>
    <submittedName>
        <fullName evidence="6">DNA-binding transcriptional regulator, AcrR family</fullName>
    </submittedName>
</protein>
<dbReference type="PANTHER" id="PTHR30055">
    <property type="entry name" value="HTH-TYPE TRANSCRIPTIONAL REGULATOR RUTR"/>
    <property type="match status" value="1"/>
</dbReference>
<dbReference type="InterPro" id="IPR009057">
    <property type="entry name" value="Homeodomain-like_sf"/>
</dbReference>
<dbReference type="Gene3D" id="1.10.357.10">
    <property type="entry name" value="Tetracycline Repressor, domain 2"/>
    <property type="match status" value="1"/>
</dbReference>
<evidence type="ECO:0000256" key="3">
    <source>
        <dbReference type="ARBA" id="ARBA00023163"/>
    </source>
</evidence>
<name>A0A1H1VIM2_9ACTN</name>
<evidence type="ECO:0000259" key="5">
    <source>
        <dbReference type="PROSITE" id="PS50977"/>
    </source>
</evidence>
<proteinExistence type="predicted"/>
<dbReference type="AlphaFoldDB" id="A0A1H1VIM2"/>
<dbReference type="SUPFAM" id="SSF46689">
    <property type="entry name" value="Homeodomain-like"/>
    <property type="match status" value="1"/>
</dbReference>
<keyword evidence="2 4" id="KW-0238">DNA-binding</keyword>
<feature type="domain" description="HTH tetR-type" evidence="5">
    <location>
        <begin position="25"/>
        <end position="85"/>
    </location>
</feature>
<gene>
    <name evidence="6" type="ORF">SAMN04489716_1772</name>
</gene>
<keyword evidence="1" id="KW-0805">Transcription regulation</keyword>
<organism evidence="6 7">
    <name type="scientific">Actinoplanes derwentensis</name>
    <dbReference type="NCBI Taxonomy" id="113562"/>
    <lineage>
        <taxon>Bacteria</taxon>
        <taxon>Bacillati</taxon>
        <taxon>Actinomycetota</taxon>
        <taxon>Actinomycetes</taxon>
        <taxon>Micromonosporales</taxon>
        <taxon>Micromonosporaceae</taxon>
        <taxon>Actinoplanes</taxon>
    </lineage>
</organism>
<feature type="DNA-binding region" description="H-T-H motif" evidence="4">
    <location>
        <begin position="48"/>
        <end position="67"/>
    </location>
</feature>
<reference evidence="6 7" key="1">
    <citation type="submission" date="2016-10" db="EMBL/GenBank/DDBJ databases">
        <authorList>
            <person name="de Groot N.N."/>
        </authorList>
    </citation>
    <scope>NUCLEOTIDE SEQUENCE [LARGE SCALE GENOMIC DNA]</scope>
    <source>
        <strain evidence="6 7">DSM 43941</strain>
    </source>
</reference>
<dbReference type="GO" id="GO:0000976">
    <property type="term" value="F:transcription cis-regulatory region binding"/>
    <property type="evidence" value="ECO:0007669"/>
    <property type="project" value="TreeGrafter"/>
</dbReference>
<dbReference type="GO" id="GO:0003700">
    <property type="term" value="F:DNA-binding transcription factor activity"/>
    <property type="evidence" value="ECO:0007669"/>
    <property type="project" value="TreeGrafter"/>
</dbReference>
<keyword evidence="7" id="KW-1185">Reference proteome</keyword>
<dbReference type="PROSITE" id="PS50977">
    <property type="entry name" value="HTH_TETR_2"/>
    <property type="match status" value="1"/>
</dbReference>
<evidence type="ECO:0000313" key="7">
    <source>
        <dbReference type="Proteomes" id="UP000198688"/>
    </source>
</evidence>
<dbReference type="PANTHER" id="PTHR30055:SF234">
    <property type="entry name" value="HTH-TYPE TRANSCRIPTIONAL REGULATOR BETI"/>
    <property type="match status" value="1"/>
</dbReference>
<evidence type="ECO:0000256" key="2">
    <source>
        <dbReference type="ARBA" id="ARBA00023125"/>
    </source>
</evidence>
<evidence type="ECO:0000256" key="4">
    <source>
        <dbReference type="PROSITE-ProRule" id="PRU00335"/>
    </source>
</evidence>
<dbReference type="PRINTS" id="PR00455">
    <property type="entry name" value="HTHTETR"/>
</dbReference>
<dbReference type="InterPro" id="IPR001647">
    <property type="entry name" value="HTH_TetR"/>
</dbReference>
<dbReference type="EMBL" id="LT629758">
    <property type="protein sequence ID" value="SDS84593.1"/>
    <property type="molecule type" value="Genomic_DNA"/>
</dbReference>
<dbReference type="STRING" id="113562.SAMN04489716_1772"/>
<accession>A0A1H1VIM2</accession>
<evidence type="ECO:0000256" key="1">
    <source>
        <dbReference type="ARBA" id="ARBA00023015"/>
    </source>
</evidence>
<sequence>MTAILASGSISLVTDTTDLRERRRLATRADIEAAALDLFTQRGSERTTVDDIAVAAGVSPRTFFRYFPTKEDAALGTNRAFDEAITARVGSGTVTLAVVVEAVAATLAEFGGAPIDRLLRVRCLLNHDDNLRRAALRTEADQCRAVHRDLRARVMAETVNVAMRAALDEWATHRAAGEDADLVEIFHEACAVQSRMFEGFHRE</sequence>
<dbReference type="Proteomes" id="UP000198688">
    <property type="component" value="Chromosome I"/>
</dbReference>
<dbReference type="Pfam" id="PF00440">
    <property type="entry name" value="TetR_N"/>
    <property type="match status" value="1"/>
</dbReference>
<evidence type="ECO:0000313" key="6">
    <source>
        <dbReference type="EMBL" id="SDS84593.1"/>
    </source>
</evidence>